<dbReference type="Proteomes" id="UP001152747">
    <property type="component" value="Unassembled WGS sequence"/>
</dbReference>
<dbReference type="InterPro" id="IPR008962">
    <property type="entry name" value="PapD-like_sf"/>
</dbReference>
<accession>A0A9P1I6T1</accession>
<evidence type="ECO:0000313" key="2">
    <source>
        <dbReference type="EMBL" id="CAI5439367.1"/>
    </source>
</evidence>
<evidence type="ECO:0000313" key="3">
    <source>
        <dbReference type="Proteomes" id="UP001152747"/>
    </source>
</evidence>
<feature type="domain" description="MSP" evidence="1">
    <location>
        <begin position="189"/>
        <end position="257"/>
    </location>
</feature>
<organism evidence="2 3">
    <name type="scientific">Caenorhabditis angaria</name>
    <dbReference type="NCBI Taxonomy" id="860376"/>
    <lineage>
        <taxon>Eukaryota</taxon>
        <taxon>Metazoa</taxon>
        <taxon>Ecdysozoa</taxon>
        <taxon>Nematoda</taxon>
        <taxon>Chromadorea</taxon>
        <taxon>Rhabditida</taxon>
        <taxon>Rhabditina</taxon>
        <taxon>Rhabditomorpha</taxon>
        <taxon>Rhabditoidea</taxon>
        <taxon>Rhabditidae</taxon>
        <taxon>Peloderinae</taxon>
        <taxon>Caenorhabditis</taxon>
    </lineage>
</organism>
<dbReference type="EMBL" id="CANHGI010000001">
    <property type="protein sequence ID" value="CAI5439367.1"/>
    <property type="molecule type" value="Genomic_DNA"/>
</dbReference>
<comment type="caution">
    <text evidence="2">The sequence shown here is derived from an EMBL/GenBank/DDBJ whole genome shotgun (WGS) entry which is preliminary data.</text>
</comment>
<proteinExistence type="predicted"/>
<keyword evidence="3" id="KW-1185">Reference proteome</keyword>
<reference evidence="2" key="1">
    <citation type="submission" date="2022-11" db="EMBL/GenBank/DDBJ databases">
        <authorList>
            <person name="Kikuchi T."/>
        </authorList>
    </citation>
    <scope>NUCLEOTIDE SEQUENCE</scope>
    <source>
        <strain evidence="2">PS1010</strain>
    </source>
</reference>
<name>A0A9P1I6T1_9PELO</name>
<evidence type="ECO:0000259" key="1">
    <source>
        <dbReference type="Pfam" id="PF00635"/>
    </source>
</evidence>
<dbReference type="InterPro" id="IPR013783">
    <property type="entry name" value="Ig-like_fold"/>
</dbReference>
<gene>
    <name evidence="2" type="ORF">CAMP_LOCUS2004</name>
</gene>
<dbReference type="AlphaFoldDB" id="A0A9P1I6T1"/>
<dbReference type="Pfam" id="PF00635">
    <property type="entry name" value="Motile_Sperm"/>
    <property type="match status" value="1"/>
</dbReference>
<dbReference type="Gene3D" id="2.60.40.10">
    <property type="entry name" value="Immunoglobulins"/>
    <property type="match status" value="1"/>
</dbReference>
<dbReference type="InterPro" id="IPR000535">
    <property type="entry name" value="MSP_dom"/>
</dbReference>
<dbReference type="SUPFAM" id="SSF49354">
    <property type="entry name" value="PapD-like"/>
    <property type="match status" value="1"/>
</dbReference>
<protein>
    <recommendedName>
        <fullName evidence="1">MSP domain-containing protein</fullName>
    </recommendedName>
</protein>
<sequence>MTENIYENNSNVCTNVIAGATGFCKVERGKSGKFIGSFNPYFIRMFVTSSLRKEVQRTMMFANVTDDLIKRIWPAHLKNPARTLEILREIVKKDDIKKAIGQFQILEKEINFEKRGIRGRVKNDFLMKYGNYELLSDFVSSLDSRPGRNLQMKTVMDHFNNFKCKHEIIIAKSPLILNLVAIPDSLKLKNETKQTTIVLHNESDCPILFKIKTSKNKYMKFDTTMGKIEARKNRSLLVKFTKPLEDRATISIEYGEHQAEYAGNYAKFFIDNECDFISIIAEML</sequence>